<dbReference type="SMART" id="SM00347">
    <property type="entry name" value="HTH_MARR"/>
    <property type="match status" value="1"/>
</dbReference>
<reference evidence="2 3" key="1">
    <citation type="submission" date="2024-10" db="EMBL/GenBank/DDBJ databases">
        <title>The Natural Products Discovery Center: Release of the First 8490 Sequenced Strains for Exploring Actinobacteria Biosynthetic Diversity.</title>
        <authorList>
            <person name="Kalkreuter E."/>
            <person name="Kautsar S.A."/>
            <person name="Yang D."/>
            <person name="Bader C.D."/>
            <person name="Teijaro C.N."/>
            <person name="Fluegel L."/>
            <person name="Davis C.M."/>
            <person name="Simpson J.R."/>
            <person name="Lauterbach L."/>
            <person name="Steele A.D."/>
            <person name="Gui C."/>
            <person name="Meng S."/>
            <person name="Li G."/>
            <person name="Viehrig K."/>
            <person name="Ye F."/>
            <person name="Su P."/>
            <person name="Kiefer A.F."/>
            <person name="Nichols A."/>
            <person name="Cepeda A.J."/>
            <person name="Yan W."/>
            <person name="Fan B."/>
            <person name="Jiang Y."/>
            <person name="Adhikari A."/>
            <person name="Zheng C.-J."/>
            <person name="Schuster L."/>
            <person name="Cowan T.M."/>
            <person name="Smanski M.J."/>
            <person name="Chevrette M.G."/>
            <person name="De Carvalho L.P.S."/>
            <person name="Shen B."/>
        </authorList>
    </citation>
    <scope>NUCLEOTIDE SEQUENCE [LARGE SCALE GENOMIC DNA]</scope>
    <source>
        <strain evidence="2 3">NPDC002593</strain>
    </source>
</reference>
<dbReference type="Proteomes" id="UP001601992">
    <property type="component" value="Unassembled WGS sequence"/>
</dbReference>
<sequence>MEVEALSTDEESAWRFYLRSHALLTRTLDAELRAEHGMTLLTYDALVQLSEAPGQAMYMRNLAAALLYSASGLTRIVDGLEKSGYAERRIDPANRRATLVTLTPEGVRALQAAWPTHVRGVRGHFARYLGDGEAPVLHRVLAAVAQDLETAPAGSATAAT</sequence>
<proteinExistence type="predicted"/>
<dbReference type="PANTHER" id="PTHR33164:SF99">
    <property type="entry name" value="MARR FAMILY REGULATORY PROTEIN"/>
    <property type="match status" value="1"/>
</dbReference>
<dbReference type="InterPro" id="IPR036390">
    <property type="entry name" value="WH_DNA-bd_sf"/>
</dbReference>
<dbReference type="PANTHER" id="PTHR33164">
    <property type="entry name" value="TRANSCRIPTIONAL REGULATOR, MARR FAMILY"/>
    <property type="match status" value="1"/>
</dbReference>
<dbReference type="PRINTS" id="PR00598">
    <property type="entry name" value="HTHMARR"/>
</dbReference>
<accession>A0ABW6SDM7</accession>
<dbReference type="Gene3D" id="1.10.10.10">
    <property type="entry name" value="Winged helix-like DNA-binding domain superfamily/Winged helix DNA-binding domain"/>
    <property type="match status" value="1"/>
</dbReference>
<organism evidence="2 3">
    <name type="scientific">Nocardia jiangxiensis</name>
    <dbReference type="NCBI Taxonomy" id="282685"/>
    <lineage>
        <taxon>Bacteria</taxon>
        <taxon>Bacillati</taxon>
        <taxon>Actinomycetota</taxon>
        <taxon>Actinomycetes</taxon>
        <taxon>Mycobacteriales</taxon>
        <taxon>Nocardiaceae</taxon>
        <taxon>Nocardia</taxon>
    </lineage>
</organism>
<keyword evidence="3" id="KW-1185">Reference proteome</keyword>
<comment type="caution">
    <text evidence="2">The sequence shown here is derived from an EMBL/GenBank/DDBJ whole genome shotgun (WGS) entry which is preliminary data.</text>
</comment>
<dbReference type="PROSITE" id="PS50995">
    <property type="entry name" value="HTH_MARR_2"/>
    <property type="match status" value="1"/>
</dbReference>
<protein>
    <submittedName>
        <fullName evidence="2">MarR family winged helix-turn-helix transcriptional regulator</fullName>
    </submittedName>
</protein>
<gene>
    <name evidence="2" type="ORF">ACFYXQ_37665</name>
</gene>
<evidence type="ECO:0000313" key="2">
    <source>
        <dbReference type="EMBL" id="MFF3573500.1"/>
    </source>
</evidence>
<name>A0ABW6SDM7_9NOCA</name>
<dbReference type="RefSeq" id="WP_051193562.1">
    <property type="nucleotide sequence ID" value="NZ_JBIAQY010000019.1"/>
</dbReference>
<feature type="domain" description="HTH marR-type" evidence="1">
    <location>
        <begin position="1"/>
        <end position="146"/>
    </location>
</feature>
<evidence type="ECO:0000313" key="3">
    <source>
        <dbReference type="Proteomes" id="UP001601992"/>
    </source>
</evidence>
<evidence type="ECO:0000259" key="1">
    <source>
        <dbReference type="PROSITE" id="PS50995"/>
    </source>
</evidence>
<dbReference type="EMBL" id="JBIAQY010000019">
    <property type="protein sequence ID" value="MFF3573500.1"/>
    <property type="molecule type" value="Genomic_DNA"/>
</dbReference>
<dbReference type="SUPFAM" id="SSF46785">
    <property type="entry name" value="Winged helix' DNA-binding domain"/>
    <property type="match status" value="1"/>
</dbReference>
<dbReference type="InterPro" id="IPR036388">
    <property type="entry name" value="WH-like_DNA-bd_sf"/>
</dbReference>
<dbReference type="Pfam" id="PF12802">
    <property type="entry name" value="MarR_2"/>
    <property type="match status" value="1"/>
</dbReference>
<dbReference type="InterPro" id="IPR000835">
    <property type="entry name" value="HTH_MarR-typ"/>
</dbReference>
<dbReference type="InterPro" id="IPR039422">
    <property type="entry name" value="MarR/SlyA-like"/>
</dbReference>